<feature type="compositionally biased region" description="Acidic residues" evidence="1">
    <location>
        <begin position="272"/>
        <end position="281"/>
    </location>
</feature>
<evidence type="ECO:0000313" key="2">
    <source>
        <dbReference type="EMBL" id="PWN96115.1"/>
    </source>
</evidence>
<feature type="compositionally biased region" description="Low complexity" evidence="1">
    <location>
        <begin position="365"/>
        <end position="411"/>
    </location>
</feature>
<dbReference type="RefSeq" id="XP_025596394.1">
    <property type="nucleotide sequence ID" value="XM_025743140.1"/>
</dbReference>
<gene>
    <name evidence="2" type="ORF">FA09DRAFT_331697</name>
</gene>
<feature type="compositionally biased region" description="Acidic residues" evidence="1">
    <location>
        <begin position="119"/>
        <end position="148"/>
    </location>
</feature>
<evidence type="ECO:0000256" key="1">
    <source>
        <dbReference type="SAM" id="MobiDB-lite"/>
    </source>
</evidence>
<feature type="region of interest" description="Disordered" evidence="1">
    <location>
        <begin position="1"/>
        <end position="470"/>
    </location>
</feature>
<feature type="region of interest" description="Disordered" evidence="1">
    <location>
        <begin position="649"/>
        <end position="672"/>
    </location>
</feature>
<protein>
    <submittedName>
        <fullName evidence="2">Uncharacterized protein</fullName>
    </submittedName>
</protein>
<feature type="compositionally biased region" description="Low complexity" evidence="1">
    <location>
        <begin position="81"/>
        <end position="93"/>
    </location>
</feature>
<accession>A0A316Z7A5</accession>
<feature type="compositionally biased region" description="Acidic residues" evidence="1">
    <location>
        <begin position="439"/>
        <end position="470"/>
    </location>
</feature>
<dbReference type="AlphaFoldDB" id="A0A316Z7A5"/>
<feature type="compositionally biased region" description="Low complexity" evidence="1">
    <location>
        <begin position="149"/>
        <end position="159"/>
    </location>
</feature>
<organism evidence="2 3">
    <name type="scientific">Tilletiopsis washingtonensis</name>
    <dbReference type="NCBI Taxonomy" id="58919"/>
    <lineage>
        <taxon>Eukaryota</taxon>
        <taxon>Fungi</taxon>
        <taxon>Dikarya</taxon>
        <taxon>Basidiomycota</taxon>
        <taxon>Ustilaginomycotina</taxon>
        <taxon>Exobasidiomycetes</taxon>
        <taxon>Entylomatales</taxon>
        <taxon>Entylomatales incertae sedis</taxon>
        <taxon>Tilletiopsis</taxon>
    </lineage>
</organism>
<feature type="compositionally biased region" description="Basic and acidic residues" evidence="1">
    <location>
        <begin position="412"/>
        <end position="428"/>
    </location>
</feature>
<evidence type="ECO:0000313" key="3">
    <source>
        <dbReference type="Proteomes" id="UP000245946"/>
    </source>
</evidence>
<keyword evidence="3" id="KW-1185">Reference proteome</keyword>
<reference evidence="2 3" key="1">
    <citation type="journal article" date="2018" name="Mol. Biol. Evol.">
        <title>Broad Genomic Sampling Reveals a Smut Pathogenic Ancestry of the Fungal Clade Ustilaginomycotina.</title>
        <authorList>
            <person name="Kijpornyongpan T."/>
            <person name="Mondo S.J."/>
            <person name="Barry K."/>
            <person name="Sandor L."/>
            <person name="Lee J."/>
            <person name="Lipzen A."/>
            <person name="Pangilinan J."/>
            <person name="LaButti K."/>
            <person name="Hainaut M."/>
            <person name="Henrissat B."/>
            <person name="Grigoriev I.V."/>
            <person name="Spatafora J.W."/>
            <person name="Aime M.C."/>
        </authorList>
    </citation>
    <scope>NUCLEOTIDE SEQUENCE [LARGE SCALE GENOMIC DNA]</scope>
    <source>
        <strain evidence="2 3">MCA 4186</strain>
    </source>
</reference>
<dbReference type="EMBL" id="KZ819301">
    <property type="protein sequence ID" value="PWN96115.1"/>
    <property type="molecule type" value="Genomic_DNA"/>
</dbReference>
<dbReference type="GeneID" id="37270684"/>
<proteinExistence type="predicted"/>
<dbReference type="Proteomes" id="UP000245946">
    <property type="component" value="Unassembled WGS sequence"/>
</dbReference>
<name>A0A316Z7A5_9BASI</name>
<feature type="compositionally biased region" description="Acidic residues" evidence="1">
    <location>
        <begin position="649"/>
        <end position="660"/>
    </location>
</feature>
<feature type="compositionally biased region" description="Acidic residues" evidence="1">
    <location>
        <begin position="306"/>
        <end position="318"/>
    </location>
</feature>
<sequence length="783" mass="82733">MPSSAPVSQLDEPAPAPAPADAAADADDSQTQDVPDASAGAVDDLLPAQQQQHLAVPGGGEWHETGASYRSATASSPVKPGAADAKAGASSSKRLTAADERDELGESYLAEHDTAQAEQAEDAAPAEEDGDAASGDEADDAAPAEASDEAAPSSAGAPAVLHLSQMDAPPAGATRQGKKPVKAASLPAGKAPKTRGKGTAPELRYEREYYHPEPAGEGSSPAKTQKRATASPSSSAAKEEAEKASAKKRGAKKGGGVAAGKGKGKSSKQADEEQSDEEEEEPPAKKRGANKSGGAARKGKASKEMSDEEESEEAEEEPPLSQHSKRKSSGIKATYAVHDEPEEQDASQESTGGASPKKKQRQSVAKAPAAKSKAASTSKASSSKASSSKASSSKASTSKASPAKGKSSGSSRQREPTVGDDSRDEPNVKKRKRAGAQASDDDLNYPDDEQMEDAEEGEELEDDGDDRDESLDFDDVMAVAALVCELVRPAPSCPSTLARNCLRAFNEIRDDDVKLEAHLSEMAQTIARALGHALCVFLVPLDLKVQLREPAQKELEVLLRTGDWSLESLPIVKGKDCKDQANAARIAASIVLRLTVSAVAFGACSIKERRYGSILDEEAQTIWQYHRFTIHPRKKSSFSRFVVKHLDDGDTELSQDDDDDDRKPTLLSTPPLDSTLKHHATWSANLASFCRVFGLPAPTPPGEATDSATVELLEQWGSPRGSAMMGIGMDEEDDAALAAHLEEKRELDAERLKFFKRHAQQEEPVRFLLSDGKEALGSPQAEA</sequence>